<evidence type="ECO:0000313" key="1">
    <source>
        <dbReference type="EMBL" id="NNU81021.1"/>
    </source>
</evidence>
<comment type="caution">
    <text evidence="1">The sequence shown here is derived from an EMBL/GenBank/DDBJ whole genome shotgun (WGS) entry which is preliminary data.</text>
</comment>
<gene>
    <name evidence="1" type="ORF">HMH01_11290</name>
</gene>
<evidence type="ECO:0000313" key="2">
    <source>
        <dbReference type="Proteomes" id="UP000572377"/>
    </source>
</evidence>
<dbReference type="EMBL" id="JABFBC010000002">
    <property type="protein sequence ID" value="NNU81021.1"/>
    <property type="molecule type" value="Genomic_DNA"/>
</dbReference>
<proteinExistence type="predicted"/>
<name>A0A849L4E7_9RHOB</name>
<reference evidence="1 2" key="1">
    <citation type="submission" date="2020-05" db="EMBL/GenBank/DDBJ databases">
        <title>Gimesia benthica sp. nov., a novel planctomycete isolated from a deep-sea water sample of the Northwest Indian Ocean.</title>
        <authorList>
            <person name="Wang J."/>
            <person name="Ruan C."/>
            <person name="Song L."/>
            <person name="Zhu Y."/>
            <person name="Li A."/>
            <person name="Zheng X."/>
            <person name="Wang L."/>
            <person name="Lu Z."/>
            <person name="Huang Y."/>
            <person name="Du W."/>
            <person name="Zhou Y."/>
            <person name="Huang L."/>
            <person name="Dai X."/>
        </authorList>
    </citation>
    <scope>NUCLEOTIDE SEQUENCE [LARGE SCALE GENOMIC DNA]</scope>
    <source>
        <strain evidence="1 2">YYQ-30</strain>
    </source>
</reference>
<sequence>MTEQFHYPTPEEIAEIERRAHAMRAEAFAAFGAAIRARLAALFAKQPRKAHI</sequence>
<dbReference type="Proteomes" id="UP000572377">
    <property type="component" value="Unassembled WGS sequence"/>
</dbReference>
<organism evidence="1 2">
    <name type="scientific">Halovulum dunhuangense</name>
    <dbReference type="NCBI Taxonomy" id="1505036"/>
    <lineage>
        <taxon>Bacteria</taxon>
        <taxon>Pseudomonadati</taxon>
        <taxon>Pseudomonadota</taxon>
        <taxon>Alphaproteobacteria</taxon>
        <taxon>Rhodobacterales</taxon>
        <taxon>Paracoccaceae</taxon>
        <taxon>Halovulum</taxon>
    </lineage>
</organism>
<keyword evidence="2" id="KW-1185">Reference proteome</keyword>
<dbReference type="InterPro" id="IPR058227">
    <property type="entry name" value="RSP_7527-like"/>
</dbReference>
<dbReference type="AlphaFoldDB" id="A0A849L4E7"/>
<protein>
    <submittedName>
        <fullName evidence="1">Uncharacterized protein</fullName>
    </submittedName>
</protein>
<dbReference type="NCBIfam" id="NF046098">
    <property type="entry name" value="RSP_7527_fam"/>
    <property type="match status" value="1"/>
</dbReference>
<accession>A0A849L4E7</accession>